<dbReference type="Pfam" id="PF12833">
    <property type="entry name" value="HTH_18"/>
    <property type="match status" value="1"/>
</dbReference>
<organism evidence="5 6">
    <name type="scientific">Paenibacillus athensensis</name>
    <dbReference type="NCBI Taxonomy" id="1967502"/>
    <lineage>
        <taxon>Bacteria</taxon>
        <taxon>Bacillati</taxon>
        <taxon>Bacillota</taxon>
        <taxon>Bacilli</taxon>
        <taxon>Bacillales</taxon>
        <taxon>Paenibacillaceae</taxon>
        <taxon>Paenibacillus</taxon>
    </lineage>
</organism>
<evidence type="ECO:0000313" key="5">
    <source>
        <dbReference type="EMBL" id="TFE85813.1"/>
    </source>
</evidence>
<sequence>MLHISADRFGLLPAFAKITCEPGWKWARREHPMSNYDLFYVWGGEGELWLGETRYALESGSCLLFRPGDHTCASHNPQKPLVLSYIHFTLEGGDEPQLVPSPYRVLRDRQLMETLLARYVRLRLSGGFGAEEEAKLLLKQMMIHLLREERQGTSEQRAEERTGLEETIREIANFVRQHAAEAHTIEALAERANLSPRYFSHKFKQLIGQSVQSYVIRARIERAEHLLHYAGMSVTEVAEALGYRDVFFFSRQFKQYTGKSPSALK</sequence>
<dbReference type="InterPro" id="IPR018060">
    <property type="entry name" value="HTH_AraC"/>
</dbReference>
<dbReference type="PANTHER" id="PTHR43280:SF28">
    <property type="entry name" value="HTH-TYPE TRANSCRIPTIONAL ACTIVATOR RHAS"/>
    <property type="match status" value="1"/>
</dbReference>
<dbReference type="SUPFAM" id="SSF46689">
    <property type="entry name" value="Homeodomain-like"/>
    <property type="match status" value="2"/>
</dbReference>
<dbReference type="InterPro" id="IPR037923">
    <property type="entry name" value="HTH-like"/>
</dbReference>
<reference evidence="5 6" key="1">
    <citation type="submission" date="2017-03" db="EMBL/GenBank/DDBJ databases">
        <title>Isolation of Levoglucosan Utilizing Bacteria.</title>
        <authorList>
            <person name="Arya A.S."/>
        </authorList>
    </citation>
    <scope>NUCLEOTIDE SEQUENCE [LARGE SCALE GENOMIC DNA]</scope>
    <source>
        <strain evidence="5 6">MEC069</strain>
    </source>
</reference>
<evidence type="ECO:0000256" key="1">
    <source>
        <dbReference type="ARBA" id="ARBA00023015"/>
    </source>
</evidence>
<evidence type="ECO:0000313" key="6">
    <source>
        <dbReference type="Proteomes" id="UP000298246"/>
    </source>
</evidence>
<proteinExistence type="predicted"/>
<dbReference type="Gene3D" id="2.60.120.10">
    <property type="entry name" value="Jelly Rolls"/>
    <property type="match status" value="1"/>
</dbReference>
<dbReference type="Gene3D" id="1.10.10.60">
    <property type="entry name" value="Homeodomain-like"/>
    <property type="match status" value="2"/>
</dbReference>
<gene>
    <name evidence="5" type="ORF">B5M42_16615</name>
</gene>
<evidence type="ECO:0000256" key="3">
    <source>
        <dbReference type="ARBA" id="ARBA00023163"/>
    </source>
</evidence>
<comment type="caution">
    <text evidence="5">The sequence shown here is derived from an EMBL/GenBank/DDBJ whole genome shotgun (WGS) entry which is preliminary data.</text>
</comment>
<dbReference type="OrthoDB" id="9803764at2"/>
<dbReference type="PROSITE" id="PS00041">
    <property type="entry name" value="HTH_ARAC_FAMILY_1"/>
    <property type="match status" value="1"/>
</dbReference>
<dbReference type="GO" id="GO:0003700">
    <property type="term" value="F:DNA-binding transcription factor activity"/>
    <property type="evidence" value="ECO:0007669"/>
    <property type="project" value="InterPro"/>
</dbReference>
<dbReference type="AlphaFoldDB" id="A0A4Y8PXD7"/>
<keyword evidence="6" id="KW-1185">Reference proteome</keyword>
<keyword evidence="1" id="KW-0805">Transcription regulation</keyword>
<dbReference type="Proteomes" id="UP000298246">
    <property type="component" value="Unassembled WGS sequence"/>
</dbReference>
<accession>A0A4Y8PXD7</accession>
<evidence type="ECO:0000259" key="4">
    <source>
        <dbReference type="PROSITE" id="PS01124"/>
    </source>
</evidence>
<evidence type="ECO:0000256" key="2">
    <source>
        <dbReference type="ARBA" id="ARBA00023125"/>
    </source>
</evidence>
<dbReference type="GO" id="GO:0043565">
    <property type="term" value="F:sequence-specific DNA binding"/>
    <property type="evidence" value="ECO:0007669"/>
    <property type="project" value="InterPro"/>
</dbReference>
<dbReference type="SMART" id="SM00342">
    <property type="entry name" value="HTH_ARAC"/>
    <property type="match status" value="1"/>
</dbReference>
<dbReference type="RefSeq" id="WP_134754800.1">
    <property type="nucleotide sequence ID" value="NZ_MYFO02000002.1"/>
</dbReference>
<dbReference type="PANTHER" id="PTHR43280">
    <property type="entry name" value="ARAC-FAMILY TRANSCRIPTIONAL REGULATOR"/>
    <property type="match status" value="1"/>
</dbReference>
<dbReference type="Pfam" id="PF02311">
    <property type="entry name" value="AraC_binding"/>
    <property type="match status" value="1"/>
</dbReference>
<protein>
    <recommendedName>
        <fullName evidence="4">HTH araC/xylS-type domain-containing protein</fullName>
    </recommendedName>
</protein>
<dbReference type="SUPFAM" id="SSF51215">
    <property type="entry name" value="Regulatory protein AraC"/>
    <property type="match status" value="1"/>
</dbReference>
<dbReference type="EMBL" id="MYFO01000023">
    <property type="protein sequence ID" value="TFE85813.1"/>
    <property type="molecule type" value="Genomic_DNA"/>
</dbReference>
<dbReference type="PROSITE" id="PS01124">
    <property type="entry name" value="HTH_ARAC_FAMILY_2"/>
    <property type="match status" value="1"/>
</dbReference>
<keyword evidence="2" id="KW-0238">DNA-binding</keyword>
<dbReference type="InterPro" id="IPR014710">
    <property type="entry name" value="RmlC-like_jellyroll"/>
</dbReference>
<name>A0A4Y8PXD7_9BACL</name>
<dbReference type="InterPro" id="IPR009057">
    <property type="entry name" value="Homeodomain-like_sf"/>
</dbReference>
<keyword evidence="3" id="KW-0804">Transcription</keyword>
<dbReference type="InterPro" id="IPR018062">
    <property type="entry name" value="HTH_AraC-typ_CS"/>
</dbReference>
<feature type="domain" description="HTH araC/xylS-type" evidence="4">
    <location>
        <begin position="169"/>
        <end position="265"/>
    </location>
</feature>
<dbReference type="InterPro" id="IPR003313">
    <property type="entry name" value="AraC-bd"/>
</dbReference>